<dbReference type="FunFam" id="1.10.400.10:FF:000002">
    <property type="entry name" value="guanine nucleotide-binding protein G(Q) subunit alpha"/>
    <property type="match status" value="1"/>
</dbReference>
<dbReference type="GO" id="GO:0051301">
    <property type="term" value="P:cell division"/>
    <property type="evidence" value="ECO:0007669"/>
    <property type="project" value="UniProtKB-KW"/>
</dbReference>
<keyword evidence="17" id="KW-1185">Reference proteome</keyword>
<keyword evidence="9" id="KW-0807">Transducer</keyword>
<keyword evidence="1" id="KW-0132">Cell division</keyword>
<dbReference type="SUPFAM" id="SSF52540">
    <property type="entry name" value="P-loop containing nucleoside triphosphate hydrolases"/>
    <property type="match status" value="1"/>
</dbReference>
<dbReference type="SMART" id="SM00275">
    <property type="entry name" value="G_alpha"/>
    <property type="match status" value="1"/>
</dbReference>
<evidence type="ECO:0000256" key="10">
    <source>
        <dbReference type="ARBA" id="ARBA00023288"/>
    </source>
</evidence>
<reference evidence="16 17" key="1">
    <citation type="journal article" date="2023" name="BMC Biol.">
        <title>The compact genome of the sponge Oopsacas minuta (Hexactinellida) is lacking key metazoan core genes.</title>
        <authorList>
            <person name="Santini S."/>
            <person name="Schenkelaars Q."/>
            <person name="Jourda C."/>
            <person name="Duchesne M."/>
            <person name="Belahbib H."/>
            <person name="Rocher C."/>
            <person name="Selva M."/>
            <person name="Riesgo A."/>
            <person name="Vervoort M."/>
            <person name="Leys S.P."/>
            <person name="Kodjabachian L."/>
            <person name="Le Bivic A."/>
            <person name="Borchiellini C."/>
            <person name="Claverie J.M."/>
            <person name="Renard E."/>
        </authorList>
    </citation>
    <scope>NUCLEOTIDE SEQUENCE [LARGE SCALE GENOMIC DNA]</scope>
    <source>
        <strain evidence="16">SPO-2</strain>
    </source>
</reference>
<dbReference type="FunFam" id="3.40.50.300:FF:002307">
    <property type="entry name" value="Guanine nucleotide-binding protein G(k) subunit alpha"/>
    <property type="match status" value="1"/>
</dbReference>
<dbReference type="PRINTS" id="PR00441">
    <property type="entry name" value="GPROTEINAI"/>
</dbReference>
<dbReference type="PANTHER" id="PTHR10218">
    <property type="entry name" value="GTP-BINDING PROTEIN ALPHA SUBUNIT"/>
    <property type="match status" value="1"/>
</dbReference>
<feature type="binding site" evidence="14">
    <location>
        <begin position="44"/>
        <end position="49"/>
    </location>
    <ligand>
        <name>GTP</name>
        <dbReference type="ChEBI" id="CHEBI:37565"/>
    </ligand>
</feature>
<keyword evidence="7 14" id="KW-0342">GTP-binding</keyword>
<organism evidence="16 17">
    <name type="scientific">Oopsacas minuta</name>
    <dbReference type="NCBI Taxonomy" id="111878"/>
    <lineage>
        <taxon>Eukaryota</taxon>
        <taxon>Metazoa</taxon>
        <taxon>Porifera</taxon>
        <taxon>Hexactinellida</taxon>
        <taxon>Hexasterophora</taxon>
        <taxon>Lyssacinosida</taxon>
        <taxon>Leucopsacidae</taxon>
        <taxon>Oopsacas</taxon>
    </lineage>
</organism>
<dbReference type="FunFam" id="3.40.50.300:FF:000692">
    <property type="entry name" value="Guanine nucleotide-binding protein subunit alpha"/>
    <property type="match status" value="1"/>
</dbReference>
<keyword evidence="11" id="KW-0131">Cell cycle</keyword>
<dbReference type="EMBL" id="JAKMXF010000233">
    <property type="protein sequence ID" value="KAI6654093.1"/>
    <property type="molecule type" value="Genomic_DNA"/>
</dbReference>
<feature type="binding site" evidence="14">
    <location>
        <begin position="151"/>
        <end position="152"/>
    </location>
    <ligand>
        <name>GTP</name>
        <dbReference type="ChEBI" id="CHEBI:37565"/>
    </ligand>
</feature>
<dbReference type="GO" id="GO:0005834">
    <property type="term" value="C:heterotrimeric G-protein complex"/>
    <property type="evidence" value="ECO:0007669"/>
    <property type="project" value="TreeGrafter"/>
</dbReference>
<dbReference type="GO" id="GO:0005737">
    <property type="term" value="C:cytoplasm"/>
    <property type="evidence" value="ECO:0007669"/>
    <property type="project" value="UniProtKB-ARBA"/>
</dbReference>
<keyword evidence="5" id="KW-0498">Mitosis</keyword>
<dbReference type="GO" id="GO:0046872">
    <property type="term" value="F:metal ion binding"/>
    <property type="evidence" value="ECO:0007669"/>
    <property type="project" value="UniProtKB-KW"/>
</dbReference>
<evidence type="ECO:0000256" key="9">
    <source>
        <dbReference type="ARBA" id="ARBA00023224"/>
    </source>
</evidence>
<comment type="caution">
    <text evidence="16">The sequence shown here is derived from an EMBL/GenBank/DDBJ whole genome shotgun (WGS) entry which is preliminary data.</text>
</comment>
<dbReference type="GO" id="GO:0031683">
    <property type="term" value="F:G-protein beta/gamma-subunit complex binding"/>
    <property type="evidence" value="ECO:0007669"/>
    <property type="project" value="InterPro"/>
</dbReference>
<dbReference type="AlphaFoldDB" id="A0AAV7JYI6"/>
<evidence type="ECO:0000256" key="8">
    <source>
        <dbReference type="ARBA" id="ARBA00023139"/>
    </source>
</evidence>
<dbReference type="GO" id="GO:0007010">
    <property type="term" value="P:cytoskeleton organization"/>
    <property type="evidence" value="ECO:0007669"/>
    <property type="project" value="UniProtKB-ARBA"/>
</dbReference>
<evidence type="ECO:0000256" key="1">
    <source>
        <dbReference type="ARBA" id="ARBA00022618"/>
    </source>
</evidence>
<evidence type="ECO:0000256" key="12">
    <source>
        <dbReference type="ARBA" id="ARBA00059820"/>
    </source>
</evidence>
<evidence type="ECO:0000256" key="11">
    <source>
        <dbReference type="ARBA" id="ARBA00023306"/>
    </source>
</evidence>
<proteinExistence type="predicted"/>
<dbReference type="GO" id="GO:0003924">
    <property type="term" value="F:GTPase activity"/>
    <property type="evidence" value="ECO:0007669"/>
    <property type="project" value="InterPro"/>
</dbReference>
<feature type="binding site" evidence="14">
    <location>
        <begin position="201"/>
        <end position="205"/>
    </location>
    <ligand>
        <name>GTP</name>
        <dbReference type="ChEBI" id="CHEBI:37565"/>
    </ligand>
</feature>
<evidence type="ECO:0000256" key="7">
    <source>
        <dbReference type="ARBA" id="ARBA00023134"/>
    </source>
</evidence>
<dbReference type="PROSITE" id="PS51882">
    <property type="entry name" value="G_ALPHA"/>
    <property type="match status" value="1"/>
</dbReference>
<dbReference type="GO" id="GO:0001664">
    <property type="term" value="F:G protein-coupled receptor binding"/>
    <property type="evidence" value="ECO:0007669"/>
    <property type="project" value="TreeGrafter"/>
</dbReference>
<feature type="binding site" evidence="15">
    <location>
        <position position="182"/>
    </location>
    <ligand>
        <name>Mg(2+)</name>
        <dbReference type="ChEBI" id="CHEBI:18420"/>
    </ligand>
</feature>
<gene>
    <name evidence="16" type="ORF">LOD99_2939</name>
</gene>
<dbReference type="SUPFAM" id="SSF47895">
    <property type="entry name" value="Transducin (alpha subunit), insertion domain"/>
    <property type="match status" value="1"/>
</dbReference>
<evidence type="ECO:0000256" key="4">
    <source>
        <dbReference type="ARBA" id="ARBA00022741"/>
    </source>
</evidence>
<feature type="binding site" evidence="14">
    <location>
        <begin position="270"/>
        <end position="273"/>
    </location>
    <ligand>
        <name>GTP</name>
        <dbReference type="ChEBI" id="CHEBI:37565"/>
    </ligand>
</feature>
<feature type="binding site" evidence="14">
    <location>
        <begin position="176"/>
        <end position="182"/>
    </location>
    <ligand>
        <name>GTP</name>
        <dbReference type="ChEBI" id="CHEBI:37565"/>
    </ligand>
</feature>
<evidence type="ECO:0000313" key="16">
    <source>
        <dbReference type="EMBL" id="KAI6654093.1"/>
    </source>
</evidence>
<evidence type="ECO:0000256" key="15">
    <source>
        <dbReference type="PIRSR" id="PIRSR601019-2"/>
    </source>
</evidence>
<dbReference type="GO" id="GO:0007188">
    <property type="term" value="P:adenylate cyclase-modulating G protein-coupled receptor signaling pathway"/>
    <property type="evidence" value="ECO:0007669"/>
    <property type="project" value="InterPro"/>
</dbReference>
<dbReference type="Proteomes" id="UP001165289">
    <property type="component" value="Unassembled WGS sequence"/>
</dbReference>
<keyword evidence="3 15" id="KW-0479">Metal-binding</keyword>
<comment type="function">
    <text evidence="12">Guanine nucleotide-binding proteins (G proteins) are involved as modulators or transducers in various transmembrane signaling systems. In the 1-cell embryo, probably together with goa-1, controls nuclear rotation and spindle elongation during mitosis. During the first embryonic cell divisons, plays a role in gpr-1/2 cortical localization and in the proper orientation of EMS blastomere mitotic spindle.</text>
</comment>
<sequence length="357" mass="41021">MGCKPSSVEDKVAKQRSKGIDTILKKDKKLFVRECKILLLGPGESGKSTILKQMKIIHDNGYGEEERENHRDIVFSNCVTSLRAILRGREMLQIPYGDVDRDKDEETFYALMDTGVSRMIDPNLAVAMNNLWSDAGVQDAFKNSNKYQLNDSAEFFLNALERISERGYIPSVEDVLRTRVQTLGVVEFNFTYKGLNFLMVDVGGQKTERKKWIHCFEDVKALMFIVALSDYDLTLREDDETNRMLDSMDLFDSICNNQYFRNTSIMLFLNKQDKFMQKLQYSKLNTCFPDYAGDNSFESSSAFVRRKFESLNKSKDKNGEMKVIYTHFTCATDTGSIQFVFDCVTDIIIRINLGDVI</sequence>
<dbReference type="PANTHER" id="PTHR10218:SF227">
    <property type="entry name" value="G PROTEIN ALPHA I SUBUNIT"/>
    <property type="match status" value="1"/>
</dbReference>
<evidence type="ECO:0000256" key="6">
    <source>
        <dbReference type="ARBA" id="ARBA00022842"/>
    </source>
</evidence>
<keyword evidence="4 14" id="KW-0547">Nucleotide-binding</keyword>
<dbReference type="Pfam" id="PF00503">
    <property type="entry name" value="G-alpha"/>
    <property type="match status" value="1"/>
</dbReference>
<dbReference type="Gene3D" id="1.10.400.10">
    <property type="entry name" value="GI Alpha 1, domain 2-like"/>
    <property type="match status" value="1"/>
</dbReference>
<name>A0AAV7JYI6_9METZ</name>
<dbReference type="InterPro" id="IPR001408">
    <property type="entry name" value="Gprotein_alpha_I"/>
</dbReference>
<dbReference type="GO" id="GO:0005525">
    <property type="term" value="F:GTP binding"/>
    <property type="evidence" value="ECO:0007669"/>
    <property type="project" value="UniProtKB-KW"/>
</dbReference>
<keyword evidence="10" id="KW-0449">Lipoprotein</keyword>
<evidence type="ECO:0000256" key="2">
    <source>
        <dbReference type="ARBA" id="ARBA00022707"/>
    </source>
</evidence>
<protein>
    <recommendedName>
        <fullName evidence="13">Guanine nucleotide-binding protein alpha-16 subunit</fullName>
    </recommendedName>
</protein>
<dbReference type="InterPro" id="IPR001019">
    <property type="entry name" value="Gprotein_alpha_su"/>
</dbReference>
<dbReference type="InterPro" id="IPR027417">
    <property type="entry name" value="P-loop_NTPase"/>
</dbReference>
<dbReference type="CDD" id="cd00066">
    <property type="entry name" value="G-alpha"/>
    <property type="match status" value="1"/>
</dbReference>
<feature type="binding site" evidence="15">
    <location>
        <position position="48"/>
    </location>
    <ligand>
        <name>Mg(2+)</name>
        <dbReference type="ChEBI" id="CHEBI:18420"/>
    </ligand>
</feature>
<keyword evidence="2" id="KW-0519">Myristate</keyword>
<feature type="binding site" evidence="14">
    <location>
        <position position="331"/>
    </location>
    <ligand>
        <name>GTP</name>
        <dbReference type="ChEBI" id="CHEBI:37565"/>
    </ligand>
</feature>
<evidence type="ECO:0000256" key="3">
    <source>
        <dbReference type="ARBA" id="ARBA00022723"/>
    </source>
</evidence>
<evidence type="ECO:0000256" key="13">
    <source>
        <dbReference type="ARBA" id="ARBA00069088"/>
    </source>
</evidence>
<dbReference type="PRINTS" id="PR00318">
    <property type="entry name" value="GPROTEINA"/>
</dbReference>
<dbReference type="Gene3D" id="3.40.50.300">
    <property type="entry name" value="P-loop containing nucleotide triphosphate hydrolases"/>
    <property type="match status" value="1"/>
</dbReference>
<keyword evidence="8" id="KW-0564">Palmitate</keyword>
<evidence type="ECO:0000313" key="17">
    <source>
        <dbReference type="Proteomes" id="UP001165289"/>
    </source>
</evidence>
<accession>A0AAV7JYI6</accession>
<evidence type="ECO:0000256" key="5">
    <source>
        <dbReference type="ARBA" id="ARBA00022776"/>
    </source>
</evidence>
<keyword evidence="6 15" id="KW-0460">Magnesium</keyword>
<dbReference type="InterPro" id="IPR011025">
    <property type="entry name" value="GproteinA_insert"/>
</dbReference>
<evidence type="ECO:0000256" key="14">
    <source>
        <dbReference type="PIRSR" id="PIRSR601019-1"/>
    </source>
</evidence>